<evidence type="ECO:0000259" key="6">
    <source>
        <dbReference type="SMART" id="SM00482"/>
    </source>
</evidence>
<dbReference type="PRINTS" id="PR00868">
    <property type="entry name" value="DNAPOLI"/>
</dbReference>
<name>A0ABQ7J8L7_9APIC</name>
<evidence type="ECO:0000256" key="1">
    <source>
        <dbReference type="ARBA" id="ARBA00012417"/>
    </source>
</evidence>
<evidence type="ECO:0000256" key="5">
    <source>
        <dbReference type="ARBA" id="ARBA00049244"/>
    </source>
</evidence>
<dbReference type="InterPro" id="IPR019760">
    <property type="entry name" value="DNA-dir_DNA_pol_A_CS"/>
</dbReference>
<dbReference type="EMBL" id="JADAQX010000520">
    <property type="protein sequence ID" value="KAF8820000.1"/>
    <property type="molecule type" value="Genomic_DNA"/>
</dbReference>
<dbReference type="InterPro" id="IPR002298">
    <property type="entry name" value="DNA_polymerase_A"/>
</dbReference>
<dbReference type="PANTHER" id="PTHR10133">
    <property type="entry name" value="DNA POLYMERASE I"/>
    <property type="match status" value="1"/>
</dbReference>
<evidence type="ECO:0000256" key="2">
    <source>
        <dbReference type="ARBA" id="ARBA00022679"/>
    </source>
</evidence>
<organism evidence="7 8">
    <name type="scientific">Cardiosporidium cionae</name>
    <dbReference type="NCBI Taxonomy" id="476202"/>
    <lineage>
        <taxon>Eukaryota</taxon>
        <taxon>Sar</taxon>
        <taxon>Alveolata</taxon>
        <taxon>Apicomplexa</taxon>
        <taxon>Aconoidasida</taxon>
        <taxon>Nephromycida</taxon>
        <taxon>Cardiosporidium</taxon>
    </lineage>
</organism>
<reference evidence="7 8" key="1">
    <citation type="journal article" date="2020" name="bioRxiv">
        <title>Metabolic contributions of an alphaproteobacterial endosymbiont in the apicomplexan Cardiosporidium cionae.</title>
        <authorList>
            <person name="Hunter E.S."/>
            <person name="Paight C.J."/>
            <person name="Lane C.E."/>
        </authorList>
    </citation>
    <scope>NUCLEOTIDE SEQUENCE [LARGE SCALE GENOMIC DNA]</scope>
    <source>
        <strain evidence="7">ESH_2018</strain>
    </source>
</reference>
<dbReference type="SUPFAM" id="SSF56672">
    <property type="entry name" value="DNA/RNA polymerases"/>
    <property type="match status" value="1"/>
</dbReference>
<protein>
    <recommendedName>
        <fullName evidence="1">DNA-directed DNA polymerase</fullName>
        <ecNumber evidence="1">2.7.7.7</ecNumber>
    </recommendedName>
</protein>
<keyword evidence="3" id="KW-0548">Nucleotidyltransferase</keyword>
<dbReference type="InterPro" id="IPR001098">
    <property type="entry name" value="DNA-dir_DNA_pol_A_palm_dom"/>
</dbReference>
<dbReference type="PANTHER" id="PTHR10133:SF62">
    <property type="entry name" value="DNA POLYMERASE THETA"/>
    <property type="match status" value="1"/>
</dbReference>
<dbReference type="EC" id="2.7.7.7" evidence="1"/>
<evidence type="ECO:0000256" key="4">
    <source>
        <dbReference type="ARBA" id="ARBA00022932"/>
    </source>
</evidence>
<evidence type="ECO:0000313" key="7">
    <source>
        <dbReference type="EMBL" id="KAF8820000.1"/>
    </source>
</evidence>
<dbReference type="Proteomes" id="UP000823046">
    <property type="component" value="Unassembled WGS sequence"/>
</dbReference>
<dbReference type="PROSITE" id="PS00447">
    <property type="entry name" value="DNA_POLYMERASE_A"/>
    <property type="match status" value="1"/>
</dbReference>
<comment type="caution">
    <text evidence="7">The sequence shown here is derived from an EMBL/GenBank/DDBJ whole genome shotgun (WGS) entry which is preliminary data.</text>
</comment>
<dbReference type="Gene3D" id="1.10.150.20">
    <property type="entry name" value="5' to 3' exonuclease, C-terminal subdomain"/>
    <property type="match status" value="1"/>
</dbReference>
<evidence type="ECO:0000256" key="3">
    <source>
        <dbReference type="ARBA" id="ARBA00022695"/>
    </source>
</evidence>
<keyword evidence="2" id="KW-0808">Transferase</keyword>
<sequence>MYIYICNFTCFIFFLQFFFYIGRLSSSNPNLQNIPHSQFFNKIGLINCRDAFITSSPHSLILLSVDFCQIEMRILAHFCTDGKLKNVFKHSKGGFYEESDFDIYREMAAVYSKLGNTLLVSEELRQKAKITCLALIYGSGIQTLANQMNTDITEATKFRSEFLSFFPEISQLIKNVVETARFSSFVTTIQGRRRYLEDLHSIDSVKRLEAERFAINTKIQGSASDLMKVSMLRVQTELHSMAWSEFPPAILLTLHDEMLLECHQNDIPRVTNLLRECMTTNHPLEVPLSIKLRKGYRWGSLEPFNPLKTIASPHANEIAGFNIVDSELEAFLE</sequence>
<accession>A0ABQ7J8L7</accession>
<feature type="domain" description="DNA-directed DNA polymerase family A palm" evidence="6">
    <location>
        <begin position="46"/>
        <end position="266"/>
    </location>
</feature>
<proteinExistence type="predicted"/>
<dbReference type="Pfam" id="PF00476">
    <property type="entry name" value="DNA_pol_A"/>
    <property type="match status" value="1"/>
</dbReference>
<comment type="catalytic activity">
    <reaction evidence="5">
        <text>DNA(n) + a 2'-deoxyribonucleoside 5'-triphosphate = DNA(n+1) + diphosphate</text>
        <dbReference type="Rhea" id="RHEA:22508"/>
        <dbReference type="Rhea" id="RHEA-COMP:17339"/>
        <dbReference type="Rhea" id="RHEA-COMP:17340"/>
        <dbReference type="ChEBI" id="CHEBI:33019"/>
        <dbReference type="ChEBI" id="CHEBI:61560"/>
        <dbReference type="ChEBI" id="CHEBI:173112"/>
        <dbReference type="EC" id="2.7.7.7"/>
    </reaction>
</comment>
<evidence type="ECO:0000313" key="8">
    <source>
        <dbReference type="Proteomes" id="UP000823046"/>
    </source>
</evidence>
<keyword evidence="8" id="KW-1185">Reference proteome</keyword>
<gene>
    <name evidence="7" type="ORF">IE077_000587</name>
</gene>
<dbReference type="SMART" id="SM00482">
    <property type="entry name" value="POLAc"/>
    <property type="match status" value="1"/>
</dbReference>
<keyword evidence="4" id="KW-0239">DNA-directed DNA polymerase</keyword>
<dbReference type="Gene3D" id="3.30.70.370">
    <property type="match status" value="1"/>
</dbReference>
<dbReference type="InterPro" id="IPR043502">
    <property type="entry name" value="DNA/RNA_pol_sf"/>
</dbReference>